<dbReference type="Gene3D" id="2.60.120.480">
    <property type="entry name" value="Ureidoglycolate hydrolase"/>
    <property type="match status" value="1"/>
</dbReference>
<sequence>MLDITAQPLTREVFSEFGDVVDTLAGTSFAINAGRAMRHHDLARVETLGEGARAQLSIFVSKPVELPFELEFLERHPLGSQAFVPMDGSRFLVVVAPVGEAIDPGSVRAFVTNGRQGVNYRASVWHAPLAVLERSGELLVVDRGGEGANCDVHPLRLRVGLAAGC</sequence>
<dbReference type="InterPro" id="IPR007247">
    <property type="entry name" value="Ureidogly_lyase"/>
</dbReference>
<dbReference type="PANTHER" id="PTHR21221">
    <property type="entry name" value="UREIDOGLYCOLATE HYDROLASE"/>
    <property type="match status" value="1"/>
</dbReference>
<dbReference type="InterPro" id="IPR047233">
    <property type="entry name" value="UAH_cupin"/>
</dbReference>
<gene>
    <name evidence="5" type="ORF">CEY11_20530</name>
</gene>
<comment type="subunit">
    <text evidence="1">Homodimer.</text>
</comment>
<dbReference type="EMBL" id="NJIH01000012">
    <property type="protein sequence ID" value="OWT55706.1"/>
    <property type="molecule type" value="Genomic_DNA"/>
</dbReference>
<keyword evidence="5" id="KW-0378">Hydrolase</keyword>
<dbReference type="GO" id="GO:0050385">
    <property type="term" value="F:ureidoglycolate lyase activity"/>
    <property type="evidence" value="ECO:0007669"/>
    <property type="project" value="UniProtKB-EC"/>
</dbReference>
<dbReference type="Pfam" id="PF04115">
    <property type="entry name" value="Ureidogly_lyase"/>
    <property type="match status" value="1"/>
</dbReference>
<dbReference type="GO" id="GO:0000256">
    <property type="term" value="P:allantoin catabolic process"/>
    <property type="evidence" value="ECO:0007669"/>
    <property type="project" value="InterPro"/>
</dbReference>
<dbReference type="GO" id="GO:0004848">
    <property type="term" value="F:ureidoglycolate hydrolase activity"/>
    <property type="evidence" value="ECO:0007669"/>
    <property type="project" value="UniProtKB-EC"/>
</dbReference>
<dbReference type="GO" id="GO:0006144">
    <property type="term" value="P:purine nucleobase metabolic process"/>
    <property type="evidence" value="ECO:0007669"/>
    <property type="project" value="UniProtKB-KW"/>
</dbReference>
<evidence type="ECO:0000313" key="5">
    <source>
        <dbReference type="EMBL" id="OWT55706.1"/>
    </source>
</evidence>
<dbReference type="CDD" id="cd20298">
    <property type="entry name" value="cupin_UAH"/>
    <property type="match status" value="1"/>
</dbReference>
<dbReference type="InterPro" id="IPR011051">
    <property type="entry name" value="RmlC_Cupin_sf"/>
</dbReference>
<reference evidence="6" key="1">
    <citation type="submission" date="2017-06" db="EMBL/GenBank/DDBJ databases">
        <title>Herbaspirillum phytohormonus sp. nov., isolated from the root nodule of Robinia pseudoacacia in lead-zinc mine.</title>
        <authorList>
            <person name="Fan M."/>
            <person name="Lin Y."/>
        </authorList>
    </citation>
    <scope>NUCLEOTIDE SEQUENCE [LARGE SCALE GENOMIC DNA]</scope>
    <source>
        <strain evidence="6">SC-089</strain>
    </source>
</reference>
<dbReference type="EC" id="3.5.1.116" evidence="5"/>
<evidence type="ECO:0000256" key="4">
    <source>
        <dbReference type="ARBA" id="ARBA00047684"/>
    </source>
</evidence>
<proteinExistence type="predicted"/>
<keyword evidence="3 5" id="KW-0456">Lyase</keyword>
<keyword evidence="2" id="KW-0659">Purine metabolism</keyword>
<dbReference type="NCBIfam" id="NF009932">
    <property type="entry name" value="PRK13395.1"/>
    <property type="match status" value="1"/>
</dbReference>
<protein>
    <submittedName>
        <fullName evidence="5">Ureidoglycolate lyase</fullName>
        <ecNumber evidence="5">3.5.1.116</ecNumber>
    </submittedName>
</protein>
<comment type="caution">
    <text evidence="5">The sequence shown here is derived from an EMBL/GenBank/DDBJ whole genome shotgun (WGS) entry which is preliminary data.</text>
</comment>
<evidence type="ECO:0000256" key="1">
    <source>
        <dbReference type="ARBA" id="ARBA00011738"/>
    </source>
</evidence>
<dbReference type="Proteomes" id="UP000214603">
    <property type="component" value="Unassembled WGS sequence"/>
</dbReference>
<keyword evidence="6" id="KW-1185">Reference proteome</keyword>
<dbReference type="OrthoDB" id="9804602at2"/>
<dbReference type="PANTHER" id="PTHR21221:SF1">
    <property type="entry name" value="UREIDOGLYCOLATE LYASE"/>
    <property type="match status" value="1"/>
</dbReference>
<dbReference type="PIRSF" id="PIRSF017306">
    <property type="entry name" value="Ureidogly_hydro"/>
    <property type="match status" value="1"/>
</dbReference>
<dbReference type="InterPro" id="IPR024060">
    <property type="entry name" value="Ureidoglycolate_lyase_dom_sf"/>
</dbReference>
<accession>A0A225M3J5</accession>
<dbReference type="AlphaFoldDB" id="A0A225M3J5"/>
<evidence type="ECO:0000256" key="2">
    <source>
        <dbReference type="ARBA" id="ARBA00022631"/>
    </source>
</evidence>
<comment type="catalytic activity">
    <reaction evidence="4">
        <text>(S)-ureidoglycolate = urea + glyoxylate</text>
        <dbReference type="Rhea" id="RHEA:11304"/>
        <dbReference type="ChEBI" id="CHEBI:16199"/>
        <dbReference type="ChEBI" id="CHEBI:36655"/>
        <dbReference type="ChEBI" id="CHEBI:57296"/>
        <dbReference type="EC" id="4.3.2.3"/>
    </reaction>
</comment>
<name>A0A225M3J5_9BURK</name>
<organism evidence="5 6">
    <name type="scientific">Candidimonas nitroreducens</name>
    <dbReference type="NCBI Taxonomy" id="683354"/>
    <lineage>
        <taxon>Bacteria</taxon>
        <taxon>Pseudomonadati</taxon>
        <taxon>Pseudomonadota</taxon>
        <taxon>Betaproteobacteria</taxon>
        <taxon>Burkholderiales</taxon>
        <taxon>Alcaligenaceae</taxon>
        <taxon>Candidimonas</taxon>
    </lineage>
</organism>
<evidence type="ECO:0000256" key="3">
    <source>
        <dbReference type="ARBA" id="ARBA00023239"/>
    </source>
</evidence>
<dbReference type="SUPFAM" id="SSF51182">
    <property type="entry name" value="RmlC-like cupins"/>
    <property type="match status" value="1"/>
</dbReference>
<evidence type="ECO:0000313" key="6">
    <source>
        <dbReference type="Proteomes" id="UP000214603"/>
    </source>
</evidence>